<keyword evidence="1" id="KW-0472">Membrane</keyword>
<dbReference type="Proteomes" id="UP000093053">
    <property type="component" value="Chromosome"/>
</dbReference>
<protein>
    <submittedName>
        <fullName evidence="2">Uncharacterized protein</fullName>
    </submittedName>
</protein>
<dbReference type="KEGG" id="led:BBK82_34555"/>
<dbReference type="OrthoDB" id="3690421at2"/>
<dbReference type="AlphaFoldDB" id="A0A1B2HRN0"/>
<feature type="transmembrane region" description="Helical" evidence="1">
    <location>
        <begin position="44"/>
        <end position="64"/>
    </location>
</feature>
<feature type="transmembrane region" description="Helical" evidence="1">
    <location>
        <begin position="87"/>
        <end position="109"/>
    </location>
</feature>
<keyword evidence="1" id="KW-0812">Transmembrane</keyword>
<accession>A0A1B2HRN0</accession>
<evidence type="ECO:0000256" key="1">
    <source>
        <dbReference type="SAM" id="Phobius"/>
    </source>
</evidence>
<keyword evidence="3" id="KW-1185">Reference proteome</keyword>
<name>A0A1B2HRN0_9PSEU</name>
<reference evidence="2 3" key="1">
    <citation type="submission" date="2016-07" db="EMBL/GenBank/DDBJ databases">
        <title>Complete genome sequence of the Lentzea guizhouensis DHS C013.</title>
        <authorList>
            <person name="Cao C."/>
        </authorList>
    </citation>
    <scope>NUCLEOTIDE SEQUENCE [LARGE SCALE GENOMIC DNA]</scope>
    <source>
        <strain evidence="2 3">DHS C013</strain>
    </source>
</reference>
<organism evidence="2 3">
    <name type="scientific">Lentzea guizhouensis</name>
    <dbReference type="NCBI Taxonomy" id="1586287"/>
    <lineage>
        <taxon>Bacteria</taxon>
        <taxon>Bacillati</taxon>
        <taxon>Actinomycetota</taxon>
        <taxon>Actinomycetes</taxon>
        <taxon>Pseudonocardiales</taxon>
        <taxon>Pseudonocardiaceae</taxon>
        <taxon>Lentzea</taxon>
    </lineage>
</organism>
<dbReference type="RefSeq" id="WP_065918726.1">
    <property type="nucleotide sequence ID" value="NZ_CP016793.1"/>
</dbReference>
<feature type="transmembrane region" description="Helical" evidence="1">
    <location>
        <begin position="162"/>
        <end position="186"/>
    </location>
</feature>
<proteinExistence type="predicted"/>
<gene>
    <name evidence="2" type="ORF">BBK82_34555</name>
</gene>
<dbReference type="STRING" id="1586287.BBK82_34555"/>
<keyword evidence="1" id="KW-1133">Transmembrane helix</keyword>
<dbReference type="EMBL" id="CP016793">
    <property type="protein sequence ID" value="ANZ40387.1"/>
    <property type="molecule type" value="Genomic_DNA"/>
</dbReference>
<feature type="transmembrane region" description="Helical" evidence="1">
    <location>
        <begin position="246"/>
        <end position="266"/>
    </location>
</feature>
<feature type="transmembrane region" description="Helical" evidence="1">
    <location>
        <begin position="130"/>
        <end position="150"/>
    </location>
</feature>
<feature type="transmembrane region" description="Helical" evidence="1">
    <location>
        <begin position="193"/>
        <end position="211"/>
    </location>
</feature>
<sequence>MKPPSALLADLRAVRSSLDGRTTWWAKLLKAAGFEITQHTRNHLALGLVVCFIPLWLGIVHAVIPNNTVEFHSQVLGHAMRVDANELAMISGAINAVTLIIGFMQFASVRRSSDFDQRLVLAGHPRSCMLVAKLVALVLMAVVTALYATVVMDLFWEPRQVALIGFSLFTSALTYGGLGMVLGLALSTELAGMFVIIMVSLVDVMVQNPIINPSADLGPVRLLPTYGSMQAAAVAGFTDEGAVGHALLGLVWLLAFSLVGATAFHWRTKDHAAHTTASAPQTATVVVTTRADGTLVIESTAGPIMVCSEPPGCTCEKTVPRQRVRRPAATKLTVFEAP</sequence>
<evidence type="ECO:0000313" key="2">
    <source>
        <dbReference type="EMBL" id="ANZ40387.1"/>
    </source>
</evidence>
<evidence type="ECO:0000313" key="3">
    <source>
        <dbReference type="Proteomes" id="UP000093053"/>
    </source>
</evidence>